<dbReference type="EMBL" id="QGMZ01000001">
    <property type="protein sequence ID" value="PWR76338.1"/>
    <property type="molecule type" value="Genomic_DNA"/>
</dbReference>
<keyword evidence="1" id="KW-0863">Zinc-finger</keyword>
<accession>A0A2V2NJ06</accession>
<comment type="caution">
    <text evidence="3">The sequence shown here is derived from an EMBL/GenBank/DDBJ whole genome shotgun (WGS) entry which is preliminary data.</text>
</comment>
<dbReference type="Proteomes" id="UP000245934">
    <property type="component" value="Unassembled WGS sequence"/>
</dbReference>
<keyword evidence="1" id="KW-0862">Zinc</keyword>
<name>A0A2V2NJ06_9EURY</name>
<dbReference type="PROSITE" id="PS50966">
    <property type="entry name" value="ZF_SWIM"/>
    <property type="match status" value="1"/>
</dbReference>
<dbReference type="GeneID" id="97610319"/>
<keyword evidence="4" id="KW-1185">Reference proteome</keyword>
<evidence type="ECO:0000313" key="3">
    <source>
        <dbReference type="EMBL" id="PWR76338.1"/>
    </source>
</evidence>
<gene>
    <name evidence="3" type="ORF">DLD82_00580</name>
</gene>
<evidence type="ECO:0000313" key="4">
    <source>
        <dbReference type="Proteomes" id="UP000245934"/>
    </source>
</evidence>
<organism evidence="3 4">
    <name type="scientific">Methanospirillum stamsii</name>
    <dbReference type="NCBI Taxonomy" id="1277351"/>
    <lineage>
        <taxon>Archaea</taxon>
        <taxon>Methanobacteriati</taxon>
        <taxon>Methanobacteriota</taxon>
        <taxon>Stenosarchaea group</taxon>
        <taxon>Methanomicrobia</taxon>
        <taxon>Methanomicrobiales</taxon>
        <taxon>Methanospirillaceae</taxon>
        <taxon>Methanospirillum</taxon>
    </lineage>
</organism>
<dbReference type="GO" id="GO:0008270">
    <property type="term" value="F:zinc ion binding"/>
    <property type="evidence" value="ECO:0007669"/>
    <property type="project" value="UniProtKB-KW"/>
</dbReference>
<keyword evidence="1" id="KW-0479">Metal-binding</keyword>
<proteinExistence type="predicted"/>
<evidence type="ECO:0000256" key="1">
    <source>
        <dbReference type="PROSITE-ProRule" id="PRU00325"/>
    </source>
</evidence>
<feature type="domain" description="SWIM-type" evidence="2">
    <location>
        <begin position="54"/>
        <end position="87"/>
    </location>
</feature>
<dbReference type="InterPro" id="IPR007527">
    <property type="entry name" value="Znf_SWIM"/>
</dbReference>
<reference evidence="3 4" key="1">
    <citation type="submission" date="2018-05" db="EMBL/GenBank/DDBJ databases">
        <title>Draft genome of Methanospirillum stamsii Pt1.</title>
        <authorList>
            <person name="Dueholm M.S."/>
            <person name="Nielsen P.H."/>
            <person name="Bakmann L.F."/>
            <person name="Otzen D.E."/>
        </authorList>
    </citation>
    <scope>NUCLEOTIDE SEQUENCE [LARGE SCALE GENOMIC DNA]</scope>
    <source>
        <strain evidence="3 4">Pt1</strain>
    </source>
</reference>
<dbReference type="RefSeq" id="WP_109939157.1">
    <property type="nucleotide sequence ID" value="NZ_CP176366.1"/>
</dbReference>
<dbReference type="AlphaFoldDB" id="A0A2V2NJ06"/>
<dbReference type="OrthoDB" id="41163at2157"/>
<dbReference type="Pfam" id="PF04434">
    <property type="entry name" value="SWIM"/>
    <property type="match status" value="1"/>
</dbReference>
<sequence length="629" mass="72023">MKHFRDLTYEDLNTWFGQKTVSRGKSYQKGGQVVNVYQIADDVLCGEVQGSELYHTVVSLSGNRTSTCSCPVEIDCKHGVALILEYLNQIKQGTTISKPPSNEYAKKYKPLLSSESESHDLPILSFQHEKPVTKDYLKTLSKDKLIDIILSSIEGSRNIEVYLDRRQKMEKSSPESSIDAIIAEIDEVTSEELDYSDWYDMDEDDAPDYSGILESFNVLLEEKRYADLIRLGLILLQKANHQVEMDDENGTISSRIYDCIAVVAEAIESSDLPQYQKLLYAIEFLQADEYSLADDIRDFFNRSHPESEWSKVADKLLKEQNSKKIKEGYPPSYRKKSQADWIEMALEKSGRTNEAIGFSRILAEKEGRILEFIELLDHTNHKREAIEWIKKTVNQKPQDPHRVVLFLHKMKKIFEESGDWLMMTALDTEDFFRDPRIGGYKQMIASAKKADIADSLMPYIQDYLKEGTIPSSAKNGSIIPGVLPETGVVLGNRYARVNPPVKPILLEIALDSNDPDGVLEWYDPNESRIRYGSITSPDDRIADVLAEKYPENAIDIWKKQATQIINMKVPDHYHFAVQYLMKIRDISVKTGKTAEFSEYLQNIKTEHARKKRFIQELSVLEGRTILEDI</sequence>
<protein>
    <recommendedName>
        <fullName evidence="2">SWIM-type domain-containing protein</fullName>
    </recommendedName>
</protein>
<evidence type="ECO:0000259" key="2">
    <source>
        <dbReference type="PROSITE" id="PS50966"/>
    </source>
</evidence>